<dbReference type="Proteomes" id="UP000054350">
    <property type="component" value="Unassembled WGS sequence"/>
</dbReference>
<dbReference type="InterPro" id="IPR025697">
    <property type="entry name" value="CLU_dom"/>
</dbReference>
<proteinExistence type="predicted"/>
<dbReference type="InterPro" id="IPR023231">
    <property type="entry name" value="GSKIP_dom_sf"/>
</dbReference>
<name>A0A0L0RXR7_ALLM3</name>
<dbReference type="STRING" id="578462.A0A0L0RXR7"/>
<dbReference type="SUPFAM" id="SSF103107">
    <property type="entry name" value="Hypothetical protein c14orf129, hspc210"/>
    <property type="match status" value="1"/>
</dbReference>
<reference evidence="5" key="2">
    <citation type="submission" date="2009-11" db="EMBL/GenBank/DDBJ databases">
        <title>The Genome Sequence of Allomyces macrogynus strain ATCC 38327.</title>
        <authorList>
            <consortium name="The Broad Institute Genome Sequencing Platform"/>
            <person name="Russ C."/>
            <person name="Cuomo C."/>
            <person name="Shea T."/>
            <person name="Young S.K."/>
            <person name="Zeng Q."/>
            <person name="Koehrsen M."/>
            <person name="Haas B."/>
            <person name="Borodovsky M."/>
            <person name="Guigo R."/>
            <person name="Alvarado L."/>
            <person name="Berlin A."/>
            <person name="Borenstein D."/>
            <person name="Chen Z."/>
            <person name="Engels R."/>
            <person name="Freedman E."/>
            <person name="Gellesch M."/>
            <person name="Goldberg J."/>
            <person name="Griggs A."/>
            <person name="Gujja S."/>
            <person name="Heiman D."/>
            <person name="Hepburn T."/>
            <person name="Howarth C."/>
            <person name="Jen D."/>
            <person name="Larson L."/>
            <person name="Lewis B."/>
            <person name="Mehta T."/>
            <person name="Park D."/>
            <person name="Pearson M."/>
            <person name="Roberts A."/>
            <person name="Saif S."/>
            <person name="Shenoy N."/>
            <person name="Sisk P."/>
            <person name="Stolte C."/>
            <person name="Sykes S."/>
            <person name="Walk T."/>
            <person name="White J."/>
            <person name="Yandava C."/>
            <person name="Burger G."/>
            <person name="Gray M.W."/>
            <person name="Holland P.W.H."/>
            <person name="King N."/>
            <person name="Lang F.B.F."/>
            <person name="Roger A.J."/>
            <person name="Ruiz-Trillo I."/>
            <person name="Lander E."/>
            <person name="Nusbaum C."/>
        </authorList>
    </citation>
    <scope>NUCLEOTIDE SEQUENCE [LARGE SCALE GENOMIC DNA]</scope>
    <source>
        <strain evidence="5">ATCC 38327</strain>
    </source>
</reference>
<dbReference type="Pfam" id="PF15044">
    <property type="entry name" value="CLU_N"/>
    <property type="match status" value="1"/>
</dbReference>
<feature type="compositionally biased region" description="Basic residues" evidence="2">
    <location>
        <begin position="1"/>
        <end position="10"/>
    </location>
</feature>
<dbReference type="CDD" id="cd15466">
    <property type="entry name" value="CLU-central"/>
    <property type="match status" value="1"/>
</dbReference>
<keyword evidence="5" id="KW-1185">Reference proteome</keyword>
<dbReference type="eggNOG" id="KOG1839">
    <property type="taxonomic scope" value="Eukaryota"/>
</dbReference>
<feature type="compositionally biased region" description="Low complexity" evidence="2">
    <location>
        <begin position="52"/>
        <end position="78"/>
    </location>
</feature>
<evidence type="ECO:0000313" key="5">
    <source>
        <dbReference type="Proteomes" id="UP000054350"/>
    </source>
</evidence>
<keyword evidence="1" id="KW-0963">Cytoplasm</keyword>
<organism evidence="4 5">
    <name type="scientific">Allomyces macrogynus (strain ATCC 38327)</name>
    <name type="common">Allomyces javanicus var. macrogynus</name>
    <dbReference type="NCBI Taxonomy" id="578462"/>
    <lineage>
        <taxon>Eukaryota</taxon>
        <taxon>Fungi</taxon>
        <taxon>Fungi incertae sedis</taxon>
        <taxon>Blastocladiomycota</taxon>
        <taxon>Blastocladiomycetes</taxon>
        <taxon>Blastocladiales</taxon>
        <taxon>Blastocladiaceae</taxon>
        <taxon>Allomyces</taxon>
    </lineage>
</organism>
<dbReference type="PANTHER" id="PTHR12601:SF6">
    <property type="entry name" value="CLUSTERED MITOCHONDRIA PROTEIN HOMOLOG"/>
    <property type="match status" value="1"/>
</dbReference>
<evidence type="ECO:0000256" key="1">
    <source>
        <dbReference type="ARBA" id="ARBA00022490"/>
    </source>
</evidence>
<feature type="compositionally biased region" description="Polar residues" evidence="2">
    <location>
        <begin position="35"/>
        <end position="51"/>
    </location>
</feature>
<dbReference type="Gene3D" id="3.30.2280.10">
    <property type="entry name" value="Hypothetical protein (hspc210)"/>
    <property type="match status" value="1"/>
</dbReference>
<dbReference type="OrthoDB" id="1414216at2759"/>
<dbReference type="SUPFAM" id="SSF48452">
    <property type="entry name" value="TPR-like"/>
    <property type="match status" value="1"/>
</dbReference>
<dbReference type="SMART" id="SM00028">
    <property type="entry name" value="TPR"/>
    <property type="match status" value="3"/>
</dbReference>
<dbReference type="InterPro" id="IPR028275">
    <property type="entry name" value="CLU_N"/>
</dbReference>
<dbReference type="InterPro" id="IPR027523">
    <property type="entry name" value="CLU_prot"/>
</dbReference>
<dbReference type="Pfam" id="PF13236">
    <property type="entry name" value="CLU"/>
    <property type="match status" value="1"/>
</dbReference>
<feature type="region of interest" description="Disordered" evidence="2">
    <location>
        <begin position="1"/>
        <end position="80"/>
    </location>
</feature>
<dbReference type="Pfam" id="PF12807">
    <property type="entry name" value="eIF3_p135"/>
    <property type="match status" value="1"/>
</dbReference>
<feature type="domain" description="Clu" evidence="3">
    <location>
        <begin position="378"/>
        <end position="650"/>
    </location>
</feature>
<dbReference type="InterPro" id="IPR019734">
    <property type="entry name" value="TPR_rpt"/>
</dbReference>
<dbReference type="GO" id="GO:0005737">
    <property type="term" value="C:cytoplasm"/>
    <property type="evidence" value="ECO:0007669"/>
    <property type="project" value="TreeGrafter"/>
</dbReference>
<dbReference type="GO" id="GO:0003729">
    <property type="term" value="F:mRNA binding"/>
    <property type="evidence" value="ECO:0007669"/>
    <property type="project" value="TreeGrafter"/>
</dbReference>
<dbReference type="GO" id="GO:0048312">
    <property type="term" value="P:intracellular distribution of mitochondria"/>
    <property type="evidence" value="ECO:0007669"/>
    <property type="project" value="TreeGrafter"/>
</dbReference>
<dbReference type="VEuPathDB" id="FungiDB:AMAG_00878"/>
<gene>
    <name evidence="4" type="ORF">AMAG_00878</name>
</gene>
<accession>A0A0L0RXR7</accession>
<dbReference type="InterPro" id="IPR033646">
    <property type="entry name" value="CLU-central"/>
</dbReference>
<evidence type="ECO:0000256" key="2">
    <source>
        <dbReference type="SAM" id="MobiDB-lite"/>
    </source>
</evidence>
<reference evidence="4 5" key="1">
    <citation type="submission" date="2009-11" db="EMBL/GenBank/DDBJ databases">
        <title>Annotation of Allomyces macrogynus ATCC 38327.</title>
        <authorList>
            <consortium name="The Broad Institute Genome Sequencing Platform"/>
            <person name="Russ C."/>
            <person name="Cuomo C."/>
            <person name="Burger G."/>
            <person name="Gray M.W."/>
            <person name="Holland P.W.H."/>
            <person name="King N."/>
            <person name="Lang F.B.F."/>
            <person name="Roger A.J."/>
            <person name="Ruiz-Trillo I."/>
            <person name="Young S.K."/>
            <person name="Zeng Q."/>
            <person name="Gargeya S."/>
            <person name="Fitzgerald M."/>
            <person name="Haas B."/>
            <person name="Abouelleil A."/>
            <person name="Alvarado L."/>
            <person name="Arachchi H.M."/>
            <person name="Berlin A."/>
            <person name="Chapman S.B."/>
            <person name="Gearin G."/>
            <person name="Goldberg J."/>
            <person name="Griggs A."/>
            <person name="Gujja S."/>
            <person name="Hansen M."/>
            <person name="Heiman D."/>
            <person name="Howarth C."/>
            <person name="Larimer J."/>
            <person name="Lui A."/>
            <person name="MacDonald P.J.P."/>
            <person name="McCowen C."/>
            <person name="Montmayeur A."/>
            <person name="Murphy C."/>
            <person name="Neiman D."/>
            <person name="Pearson M."/>
            <person name="Priest M."/>
            <person name="Roberts A."/>
            <person name="Saif S."/>
            <person name="Shea T."/>
            <person name="Sisk P."/>
            <person name="Stolte C."/>
            <person name="Sykes S."/>
            <person name="Wortman J."/>
            <person name="Nusbaum C."/>
            <person name="Birren B."/>
        </authorList>
    </citation>
    <scope>NUCLEOTIDE SEQUENCE [LARGE SCALE GENOMIC DNA]</scope>
    <source>
        <strain evidence="4 5">ATCC 38327</strain>
    </source>
</reference>
<dbReference type="PROSITE" id="PS51823">
    <property type="entry name" value="CLU"/>
    <property type="match status" value="1"/>
</dbReference>
<sequence length="1250" mass="137736">MTSKKSKAAARSKQAAAPAAAADPAPATAPALEATLTTDSVPTSEPATNGTAEPEQAAENGAENAAAADSSADQGEAEPQQQLLQVTIRLPTQRTIDMMVVPTESVGFLQQSLLDQPRMVHYSCAHLTYRGKRLTETADFASLEGIDQEGAELELVESLYGERDVRVHVMRIRDIMFAHSTRAHITGEAVDAGVSAFKAVTGDRYLDPTFDRDILTQVDKNGKKAETVFDDEGALTPGEFGAFLASTMAKQRKCIKAMQSLGISGWNPVPAWRRLRGDIMYLNAVTGPNESLHITATRNGFYINKSTDTTFDPTRKSNVSHSLAKLLSQQSPHFAKTFAKMIEQQQQLMTSPLTSAEKVPILTTMPAANWLVHMDGTTDHLYDSLRGLGAVAGGENILETSALDSMHDWNEELQVYRMQSQVNDEEAGDGSNLHMRARQYAMAFTQFVHAATQGALGILDGSILPLVIGDNDKKDDALFMWNNIFFSFPESSVARFAKEGHQDPRAASRVHAGKDVAGIRLVESANVKGLHTMPTAVIDIKGRRIVAQCLIPGILGNPEGAKIVYGSQDDPELPLDQVDQRTVKSDAAFHELVGKIAAKLGWKEHMVKDEKTGEEHSLWGSADMKGIVGHDGRKYLFELSRAVPVDTEFIKQAAEDELPPYPHGVALVRPELLTMFQDHLAQKHISDLFSAECDRKLAEGAKPEEIKFDLNEAMKTVPQVSVNVDHGTSWAAGADTETEMRPVFDYLYKSVIPEYVDETAKMSSVPINGTILTQMLHARGIAMRHMGLIVKAIDDKLATQGTDAEPIAAQHRVRLSVFKTVLELEMWVRAFKHVVRHYLKTDEDTTTAVAALLTTFLAIDALAPATNDRVEWPATVKDLTSATLAAILGYEVRTRFRHTISVLPAAKEALLREAALKTGVQLVARAYGPSFAVEERDIVQLVPLVKAAFYKDTLCQQHYDLAQTFLQQNKIANALATLEQSLSMFEQTYTQMHPETLLVQGTLAELYHNIFMENKDETYLQRALELQRVVAIGYERLSGLDSHDASTAYVTLAAMEFTAGRARLALKYLKHAQLINRSLFGTAVHPDAIQQWSTIARIQARLGRFDQSVRFWTLVKDYHETEFGPNESITASAYHQLSHYVFNLDPAKGLAYEETAHKIWQAKFGDEDPRTIDAAKYAADMKRHIAEQAQIAQILAVARAQGDLKVMDEIDRTEAGTKGDFPIEDLVAYINGEKALGKGKKRGKKAAGKR</sequence>
<dbReference type="Gene3D" id="1.25.40.10">
    <property type="entry name" value="Tetratricopeptide repeat domain"/>
    <property type="match status" value="2"/>
</dbReference>
<feature type="compositionally biased region" description="Low complexity" evidence="2">
    <location>
        <begin position="11"/>
        <end position="34"/>
    </location>
</feature>
<dbReference type="FunFam" id="3.30.2280.10:FF:000002">
    <property type="entry name" value="Clustered mitochondria protein homolog"/>
    <property type="match status" value="1"/>
</dbReference>
<dbReference type="InterPro" id="IPR011990">
    <property type="entry name" value="TPR-like_helical_dom_sf"/>
</dbReference>
<evidence type="ECO:0000313" key="4">
    <source>
        <dbReference type="EMBL" id="KNE54935.1"/>
    </source>
</evidence>
<dbReference type="AlphaFoldDB" id="A0A0L0RXR7"/>
<protein>
    <recommendedName>
        <fullName evidence="3">Clu domain-containing protein</fullName>
    </recommendedName>
</protein>
<evidence type="ECO:0000259" key="3">
    <source>
        <dbReference type="PROSITE" id="PS51823"/>
    </source>
</evidence>
<dbReference type="PANTHER" id="PTHR12601">
    <property type="entry name" value="EUKARYOTIC TRANSLATION INITIATION FACTOR 3 SUBUNIT EIF-3"/>
    <property type="match status" value="1"/>
</dbReference>
<dbReference type="EMBL" id="GG745328">
    <property type="protein sequence ID" value="KNE54935.1"/>
    <property type="molecule type" value="Genomic_DNA"/>
</dbReference>